<dbReference type="InterPro" id="IPR009057">
    <property type="entry name" value="Homeodomain-like_sf"/>
</dbReference>
<evidence type="ECO:0000313" key="2">
    <source>
        <dbReference type="EMBL" id="MBF8643907.1"/>
    </source>
</evidence>
<organism evidence="4 5">
    <name type="scientific">Pseudomonas luteola</name>
    <dbReference type="NCBI Taxonomy" id="47886"/>
    <lineage>
        <taxon>Bacteria</taxon>
        <taxon>Pseudomonadati</taxon>
        <taxon>Pseudomonadota</taxon>
        <taxon>Gammaproteobacteria</taxon>
        <taxon>Pseudomonadales</taxon>
        <taxon>Pseudomonadaceae</taxon>
        <taxon>Pseudomonas</taxon>
    </lineage>
</organism>
<dbReference type="SUPFAM" id="SSF46689">
    <property type="entry name" value="Homeodomain-like"/>
    <property type="match status" value="1"/>
</dbReference>
<evidence type="ECO:0000313" key="4">
    <source>
        <dbReference type="EMBL" id="SPZ05033.1"/>
    </source>
</evidence>
<dbReference type="RefSeq" id="WP_010799555.1">
    <property type="nucleotide sequence ID" value="NZ_FQYS01000013.1"/>
</dbReference>
<reference evidence="3 7" key="3">
    <citation type="submission" date="2020-11" db="EMBL/GenBank/DDBJ databases">
        <title>Enhanced detection system for hospital associated transmission using whole genome sequencing surveillance.</title>
        <authorList>
            <person name="Harrison L.H."/>
            <person name="Van Tyne D."/>
            <person name="Marsh J.W."/>
            <person name="Griffith M.P."/>
            <person name="Snyder D.J."/>
            <person name="Cooper V.S."/>
            <person name="Mustapha M."/>
        </authorList>
    </citation>
    <scope>NUCLEOTIDE SEQUENCE [LARGE SCALE GENOMIC DNA]</scope>
    <source>
        <strain evidence="3 7">PSB00013</strain>
    </source>
</reference>
<evidence type="ECO:0000313" key="7">
    <source>
        <dbReference type="Proteomes" id="UP000638986"/>
    </source>
</evidence>
<keyword evidence="1" id="KW-0175">Coiled coil</keyword>
<dbReference type="AlphaFoldDB" id="A0A2X2CD18"/>
<protein>
    <submittedName>
        <fullName evidence="4">TetR family transcriptional regulator</fullName>
    </submittedName>
    <submittedName>
        <fullName evidence="2">TetR/AcrR family transcriptional regulator</fullName>
    </submittedName>
</protein>
<dbReference type="EMBL" id="JADMCD010000029">
    <property type="protein sequence ID" value="MBF8643907.1"/>
    <property type="molecule type" value="Genomic_DNA"/>
</dbReference>
<proteinExistence type="predicted"/>
<evidence type="ECO:0000313" key="5">
    <source>
        <dbReference type="Proteomes" id="UP000250443"/>
    </source>
</evidence>
<dbReference type="Proteomes" id="UP000626180">
    <property type="component" value="Unassembled WGS sequence"/>
</dbReference>
<dbReference type="EMBL" id="JADTXM010000027">
    <property type="protein sequence ID" value="MBH3441729.1"/>
    <property type="molecule type" value="Genomic_DNA"/>
</dbReference>
<dbReference type="EMBL" id="UAUF01000010">
    <property type="protein sequence ID" value="SPZ05033.1"/>
    <property type="molecule type" value="Genomic_DNA"/>
</dbReference>
<gene>
    <name evidence="3" type="ORF">I5Q09_23920</name>
    <name evidence="2" type="ORF">IRZ65_24985</name>
    <name evidence="4" type="ORF">NCTC11842_01552</name>
</gene>
<evidence type="ECO:0000256" key="1">
    <source>
        <dbReference type="SAM" id="Coils"/>
    </source>
</evidence>
<sequence length="129" mass="14980">MDESSNTRDQLLQAIDQLVNSGGSISISAVAAICGVSHSLIYNRYPDLKERIKEFKRVQKDRQKTTTDQQLIDNLLAKNKVLLKKLEVQEKRQEEKNLNQLLAHLQQVYSMYDQLLEDRNRLVERLSKP</sequence>
<dbReference type="Proteomes" id="UP000250443">
    <property type="component" value="Unassembled WGS sequence"/>
</dbReference>
<evidence type="ECO:0000313" key="3">
    <source>
        <dbReference type="EMBL" id="MBH3441729.1"/>
    </source>
</evidence>
<dbReference type="Proteomes" id="UP000638986">
    <property type="component" value="Unassembled WGS sequence"/>
</dbReference>
<name>A0A2X2CD18_PSELU</name>
<feature type="coiled-coil region" evidence="1">
    <location>
        <begin position="72"/>
        <end position="108"/>
    </location>
</feature>
<reference evidence="4 5" key="1">
    <citation type="submission" date="2018-06" db="EMBL/GenBank/DDBJ databases">
        <authorList>
            <consortium name="Pathogen Informatics"/>
            <person name="Doyle S."/>
        </authorList>
    </citation>
    <scope>NUCLEOTIDE SEQUENCE [LARGE SCALE GENOMIC DNA]</scope>
    <source>
        <strain evidence="4 5">NCTC11842</strain>
    </source>
</reference>
<dbReference type="GeneID" id="300269443"/>
<keyword evidence="6" id="KW-1185">Reference proteome</keyword>
<accession>A0A2X2CD18</accession>
<evidence type="ECO:0000313" key="6">
    <source>
        <dbReference type="Proteomes" id="UP000626180"/>
    </source>
</evidence>
<reference evidence="2 6" key="2">
    <citation type="submission" date="2020-10" db="EMBL/GenBank/DDBJ databases">
        <title>Genome sequences of Pseudomonas isolates.</title>
        <authorList>
            <person name="Wessels L."/>
            <person name="Reich F."/>
            <person name="Hammerl J."/>
        </authorList>
    </citation>
    <scope>NUCLEOTIDE SEQUENCE [LARGE SCALE GENOMIC DNA]</scope>
    <source>
        <strain evidence="2 6">20-MO00624-0</strain>
    </source>
</reference>